<keyword evidence="3" id="KW-0325">Glycoprotein</keyword>
<evidence type="ECO:0000256" key="4">
    <source>
        <dbReference type="SAM" id="MobiDB-lite"/>
    </source>
</evidence>
<dbReference type="AlphaFoldDB" id="A0A7U9L557"/>
<reference evidence="6 7" key="1">
    <citation type="submission" date="2018-11" db="EMBL/GenBank/DDBJ databases">
        <title>Whole genome sequence of Streptomyces chrestomyceticus NBRC 13444(T).</title>
        <authorList>
            <person name="Komaki H."/>
            <person name="Tamura T."/>
        </authorList>
    </citation>
    <scope>NUCLEOTIDE SEQUENCE [LARGE SCALE GENOMIC DNA]</scope>
    <source>
        <strain evidence="6 7">NBRC 13444</strain>
    </source>
</reference>
<dbReference type="Pfam" id="PF03088">
    <property type="entry name" value="Str_synth"/>
    <property type="match status" value="1"/>
</dbReference>
<proteinExistence type="inferred from homology"/>
<sequence>MANAYDKTSRMTEPLPPLRTVPLDGRGPEDVVVDSAGRVLTGLEDGRVLRLNPFSKGPGNDPTGTPTPAPDHTPAGPPRAEVIARTGGRPLGLEPLPDGKVLVCDARRGLLRVDPSDGTVRTLADTVDGAPLRFCSNAAAATDGTIYFSVSSRRYPLEDWLGDILEHTGTGHLVRLRPGGEPEVVLDGLQFANGVALAPDESYVTVAETGARRLTRLWLTGPQAGQHDILAADLPGYPDNMSRGPGGLFWVALAGPRSTGLDRLHRAKPALRHAAWSVARRVRPRPGPLTGVLAVDTSGRIVHDLRRRSPDYRMLTSVCEHDGHLVLGSIHEHALAVCELPSATRD</sequence>
<feature type="region of interest" description="Disordered" evidence="4">
    <location>
        <begin position="49"/>
        <end position="80"/>
    </location>
</feature>
<keyword evidence="2" id="KW-0597">Phosphoprotein</keyword>
<protein>
    <submittedName>
        <fullName evidence="6">Strictosidine synthase</fullName>
    </submittedName>
</protein>
<dbReference type="Gene3D" id="2.120.10.30">
    <property type="entry name" value="TolB, C-terminal domain"/>
    <property type="match status" value="1"/>
</dbReference>
<dbReference type="Proteomes" id="UP000287830">
    <property type="component" value="Unassembled WGS sequence"/>
</dbReference>
<dbReference type="Pfam" id="PF20067">
    <property type="entry name" value="SSL_N"/>
    <property type="match status" value="1"/>
</dbReference>
<organism evidence="6 7">
    <name type="scientific">Streptomyces chrestomyceticus JCM 4735</name>
    <dbReference type="NCBI Taxonomy" id="1306181"/>
    <lineage>
        <taxon>Bacteria</taxon>
        <taxon>Bacillati</taxon>
        <taxon>Actinomycetota</taxon>
        <taxon>Actinomycetes</taxon>
        <taxon>Kitasatosporales</taxon>
        <taxon>Streptomycetaceae</taxon>
        <taxon>Streptomyces</taxon>
    </lineage>
</organism>
<accession>A0A7U9L557</accession>
<comment type="caution">
    <text evidence="6">The sequence shown here is derived from an EMBL/GenBank/DDBJ whole genome shotgun (WGS) entry which is preliminary data.</text>
</comment>
<dbReference type="RefSeq" id="WP_244955502.1">
    <property type="nucleotide sequence ID" value="NZ_BHZC01000001.1"/>
</dbReference>
<dbReference type="EMBL" id="BHZC01000001">
    <property type="protein sequence ID" value="GCD39771.1"/>
    <property type="molecule type" value="Genomic_DNA"/>
</dbReference>
<evidence type="ECO:0000256" key="1">
    <source>
        <dbReference type="ARBA" id="ARBA00009191"/>
    </source>
</evidence>
<dbReference type="PANTHER" id="PTHR10426">
    <property type="entry name" value="STRICTOSIDINE SYNTHASE-RELATED"/>
    <property type="match status" value="1"/>
</dbReference>
<dbReference type="GO" id="GO:0016787">
    <property type="term" value="F:hydrolase activity"/>
    <property type="evidence" value="ECO:0007669"/>
    <property type="project" value="TreeGrafter"/>
</dbReference>
<gene>
    <name evidence="6" type="ORF">OEIGOIKO_07627</name>
</gene>
<comment type="similarity">
    <text evidence="1">Belongs to the strictosidine synthase family.</text>
</comment>
<dbReference type="GeneID" id="95626269"/>
<feature type="compositionally biased region" description="Pro residues" evidence="4">
    <location>
        <begin position="65"/>
        <end position="77"/>
    </location>
</feature>
<evidence type="ECO:0000313" key="6">
    <source>
        <dbReference type="EMBL" id="GCD39771.1"/>
    </source>
</evidence>
<evidence type="ECO:0000313" key="7">
    <source>
        <dbReference type="Proteomes" id="UP000287830"/>
    </source>
</evidence>
<evidence type="ECO:0000256" key="3">
    <source>
        <dbReference type="ARBA" id="ARBA00023180"/>
    </source>
</evidence>
<feature type="domain" description="Strictosidine synthase conserved region" evidence="5">
    <location>
        <begin position="142"/>
        <end position="221"/>
    </location>
</feature>
<feature type="region of interest" description="Disordered" evidence="4">
    <location>
        <begin position="1"/>
        <end position="27"/>
    </location>
</feature>
<dbReference type="InterPro" id="IPR011042">
    <property type="entry name" value="6-blade_b-propeller_TolB-like"/>
</dbReference>
<dbReference type="SUPFAM" id="SSF63829">
    <property type="entry name" value="Calcium-dependent phosphotriesterase"/>
    <property type="match status" value="1"/>
</dbReference>
<evidence type="ECO:0000256" key="2">
    <source>
        <dbReference type="ARBA" id="ARBA00022553"/>
    </source>
</evidence>
<dbReference type="PANTHER" id="PTHR10426:SF88">
    <property type="entry name" value="ADIPOCYTE PLASMA MEMBRANE-ASSOCIATED PROTEIN HEMOMUCIN-RELATED"/>
    <property type="match status" value="1"/>
</dbReference>
<evidence type="ECO:0000259" key="5">
    <source>
        <dbReference type="Pfam" id="PF03088"/>
    </source>
</evidence>
<name>A0A7U9L557_9ACTN</name>
<dbReference type="InterPro" id="IPR018119">
    <property type="entry name" value="Strictosidine_synth_cons-reg"/>
</dbReference>